<name>A0A2N7C7B7_9VIBR</name>
<dbReference type="GO" id="GO:0003700">
    <property type="term" value="F:DNA-binding transcription factor activity"/>
    <property type="evidence" value="ECO:0007669"/>
    <property type="project" value="InterPro"/>
</dbReference>
<evidence type="ECO:0000259" key="5">
    <source>
        <dbReference type="PROSITE" id="PS50931"/>
    </source>
</evidence>
<dbReference type="InterPro" id="IPR050389">
    <property type="entry name" value="LysR-type_TF"/>
</dbReference>
<dbReference type="AlphaFoldDB" id="A0A2N7C7B7"/>
<comment type="similarity">
    <text evidence="1">Belongs to the LysR transcriptional regulatory family.</text>
</comment>
<keyword evidence="4" id="KW-0804">Transcription</keyword>
<organism evidence="6 7">
    <name type="scientific">Vibrio lentus</name>
    <dbReference type="NCBI Taxonomy" id="136468"/>
    <lineage>
        <taxon>Bacteria</taxon>
        <taxon>Pseudomonadati</taxon>
        <taxon>Pseudomonadota</taxon>
        <taxon>Gammaproteobacteria</taxon>
        <taxon>Vibrionales</taxon>
        <taxon>Vibrionaceae</taxon>
        <taxon>Vibrio</taxon>
    </lineage>
</organism>
<dbReference type="PANTHER" id="PTHR30118:SF11">
    <property type="entry name" value="HTH-TYPE TRANSCRIPTIONAL REGULATOR YIDZ"/>
    <property type="match status" value="1"/>
</dbReference>
<dbReference type="InterPro" id="IPR036388">
    <property type="entry name" value="WH-like_DNA-bd_sf"/>
</dbReference>
<evidence type="ECO:0000313" key="7">
    <source>
        <dbReference type="Proteomes" id="UP000235778"/>
    </source>
</evidence>
<evidence type="ECO:0000256" key="3">
    <source>
        <dbReference type="ARBA" id="ARBA00023125"/>
    </source>
</evidence>
<dbReference type="InterPro" id="IPR000847">
    <property type="entry name" value="LysR_HTH_N"/>
</dbReference>
<dbReference type="EMBL" id="MCSI01000002">
    <property type="protein sequence ID" value="PME75460.1"/>
    <property type="molecule type" value="Genomic_DNA"/>
</dbReference>
<evidence type="ECO:0000256" key="2">
    <source>
        <dbReference type="ARBA" id="ARBA00023015"/>
    </source>
</evidence>
<feature type="domain" description="HTH lysR-type" evidence="5">
    <location>
        <begin position="8"/>
        <end position="65"/>
    </location>
</feature>
<reference evidence="7" key="1">
    <citation type="submission" date="2016-07" db="EMBL/GenBank/DDBJ databases">
        <title>Nontailed viruses are major unrecognized killers of bacteria in the ocean.</title>
        <authorList>
            <person name="Kauffman K."/>
            <person name="Hussain F."/>
            <person name="Yang J."/>
            <person name="Arevalo P."/>
            <person name="Brown J."/>
            <person name="Cutler M."/>
            <person name="Kelly L."/>
            <person name="Polz M.F."/>
        </authorList>
    </citation>
    <scope>NUCLEOTIDE SEQUENCE [LARGE SCALE GENOMIC DNA]</scope>
    <source>
        <strain evidence="7">10N.286.55.C1</strain>
    </source>
</reference>
<dbReference type="InterPro" id="IPR036390">
    <property type="entry name" value="WH_DNA-bd_sf"/>
</dbReference>
<gene>
    <name evidence="6" type="ORF">BCV30_00715</name>
</gene>
<evidence type="ECO:0000256" key="1">
    <source>
        <dbReference type="ARBA" id="ARBA00009437"/>
    </source>
</evidence>
<dbReference type="Gene3D" id="1.10.10.10">
    <property type="entry name" value="Winged helix-like DNA-binding domain superfamily/Winged helix DNA-binding domain"/>
    <property type="match status" value="1"/>
</dbReference>
<evidence type="ECO:0000313" key="6">
    <source>
        <dbReference type="EMBL" id="PME75460.1"/>
    </source>
</evidence>
<sequence>MKKPLARLDLNLLFTLQLLLQEQSVSKAAKKLNVTPSTVSKSLTKLRDWFDDPLFVKTPRGLTPTPLALSMVKDLQDWLQIGSQILTTRGDDAPKDMRLNLEAESPLSLIMLNELTQSVYQRYPDAKIKMRNWDYDSIDAIVRGESDIGFSGRESHPRSKESLDALPYFIDFEVLFHDLPVVYLRKDHPALQEEWNLEAFLKYPHINIVWEKSETWALDEVLTDLQLDRNIVLTLAGFEQSLFMTAQSNHTMTTVAPNYCRRYVEQLHPNLTCLPIPLDEEHIKKLLIPFTMIWHKRNAYNPIVLWLKDTLRELYQFEAQQGQDKKNV</sequence>
<dbReference type="Proteomes" id="UP000235778">
    <property type="component" value="Unassembled WGS sequence"/>
</dbReference>
<accession>A0A2N7C7B7</accession>
<keyword evidence="2" id="KW-0805">Transcription regulation</keyword>
<dbReference type="RefSeq" id="WP_102267621.1">
    <property type="nucleotide sequence ID" value="NZ_MCSH01000128.1"/>
</dbReference>
<dbReference type="Gene3D" id="3.40.190.10">
    <property type="entry name" value="Periplasmic binding protein-like II"/>
    <property type="match status" value="2"/>
</dbReference>
<keyword evidence="3 6" id="KW-0238">DNA-binding</keyword>
<proteinExistence type="inferred from homology"/>
<evidence type="ECO:0000256" key="4">
    <source>
        <dbReference type="ARBA" id="ARBA00023163"/>
    </source>
</evidence>
<dbReference type="InterPro" id="IPR037402">
    <property type="entry name" value="YidZ_PBP2"/>
</dbReference>
<dbReference type="SUPFAM" id="SSF53850">
    <property type="entry name" value="Periplasmic binding protein-like II"/>
    <property type="match status" value="1"/>
</dbReference>
<protein>
    <submittedName>
        <fullName evidence="6">DNA-binding transcriptional regulator</fullName>
    </submittedName>
</protein>
<dbReference type="GO" id="GO:0003677">
    <property type="term" value="F:DNA binding"/>
    <property type="evidence" value="ECO:0007669"/>
    <property type="project" value="UniProtKB-KW"/>
</dbReference>
<dbReference type="NCBIfam" id="NF007581">
    <property type="entry name" value="PRK10216.1"/>
    <property type="match status" value="1"/>
</dbReference>
<dbReference type="PANTHER" id="PTHR30118">
    <property type="entry name" value="HTH-TYPE TRANSCRIPTIONAL REGULATOR LEUO-RELATED"/>
    <property type="match status" value="1"/>
</dbReference>
<dbReference type="Pfam" id="PF00126">
    <property type="entry name" value="HTH_1"/>
    <property type="match status" value="1"/>
</dbReference>
<dbReference type="PROSITE" id="PS50931">
    <property type="entry name" value="HTH_LYSR"/>
    <property type="match status" value="1"/>
</dbReference>
<dbReference type="Pfam" id="PF03466">
    <property type="entry name" value="LysR_substrate"/>
    <property type="match status" value="1"/>
</dbReference>
<comment type="caution">
    <text evidence="6">The sequence shown here is derived from an EMBL/GenBank/DDBJ whole genome shotgun (WGS) entry which is preliminary data.</text>
</comment>
<dbReference type="CDD" id="cd08417">
    <property type="entry name" value="PBP2_Nitroaromatics_like"/>
    <property type="match status" value="1"/>
</dbReference>
<dbReference type="InterPro" id="IPR005119">
    <property type="entry name" value="LysR_subst-bd"/>
</dbReference>
<dbReference type="SUPFAM" id="SSF46785">
    <property type="entry name" value="Winged helix' DNA-binding domain"/>
    <property type="match status" value="1"/>
</dbReference>